<dbReference type="InterPro" id="IPR036881">
    <property type="entry name" value="Glyco_hydro_3_C_sf"/>
</dbReference>
<evidence type="ECO:0000313" key="8">
    <source>
        <dbReference type="EMBL" id="OMJ24029.1"/>
    </source>
</evidence>
<dbReference type="PRINTS" id="PR00133">
    <property type="entry name" value="GLHYDRLASE3"/>
</dbReference>
<accession>A0A1R1YAR3</accession>
<dbReference type="GO" id="GO:0008422">
    <property type="term" value="F:beta-glucosidase activity"/>
    <property type="evidence" value="ECO:0007669"/>
    <property type="project" value="UniProtKB-EC"/>
</dbReference>
<dbReference type="InterPro" id="IPR026891">
    <property type="entry name" value="Fn3-like"/>
</dbReference>
<proteinExistence type="inferred from homology"/>
<dbReference type="Pfam" id="PF00933">
    <property type="entry name" value="Glyco_hydro_3"/>
    <property type="match status" value="1"/>
</dbReference>
<dbReference type="InterPro" id="IPR001764">
    <property type="entry name" value="Glyco_hydro_3_N"/>
</dbReference>
<keyword evidence="6" id="KW-0326">Glycosidase</keyword>
<dbReference type="SUPFAM" id="SSF51445">
    <property type="entry name" value="(Trans)glycosidases"/>
    <property type="match status" value="1"/>
</dbReference>
<evidence type="ECO:0000256" key="1">
    <source>
        <dbReference type="ARBA" id="ARBA00000448"/>
    </source>
</evidence>
<name>A0A1R1YAR3_9FUNG</name>
<evidence type="ECO:0000259" key="7">
    <source>
        <dbReference type="SMART" id="SM01217"/>
    </source>
</evidence>
<dbReference type="EC" id="3.2.1.21" evidence="3"/>
<dbReference type="AlphaFoldDB" id="A0A1R1YAR3"/>
<dbReference type="InterPro" id="IPR051915">
    <property type="entry name" value="Cellulose_Degrad_GH3"/>
</dbReference>
<sequence length="814" mass="90297">MKYSGLFFYMATAMNYNLSLAAPSLLAKQPGPQPVIDIVGVPTIDGVVCLPDFFPLQDFDPVVPKSVEKYDIPQFDESGYIGPSEVIDDDVKELLNSLSIEDKVGQMVQVPMWEIIGCDGLINMTYVNEMVVKYRVGSVLDSPSNNAGRWNLNSPQRFANFTNTIQRVASTMGSKIPIVFGIDSVRGANFVKGATIFPAPVNTAATFNPTNAYNAGRVGAKDTRSVGVHWTFGPLADINLQKQWSRNFENFGEDPYLIGEMVHATIKGTQGNYKKDRTRIASCFKHFIGYSVPYNGIDQEPRYIPFNHLLEYHIPQFQKAIDAGSATGMEAYSALNGQDTISSNLVLKVLLREQMKFNGMLLSDFNEINSAYLKHKAAFNQSDAIHRTFTQTSLDMSMSANPFSFVETLLDLVKAGSINVSRIDESVGRILQLKKDLGIFESPYSDLSLIDTVGSAQDVELSRNTARESIILLKNDNDVLPLSKEEKILFVGASFNSTRYITGAWNVKMQGPNDYDTDAVYAGYSDTILKGVESITGKTANWIEGYTITGDMIKGYNSIVREARKADKIVFCFGERPGTETYANIETLKMAEDQYNIARRVAEETSTPIILLLTQNRPFSLGELSNLADGIVNANLPGAYGGLPVAEALFGVFSPNGRQPYTYPKLDYQSPVTYFTPIWNEYDPEFAFGQGMGYNNITYSNITVSSDELRPGKPITVSVTAYNNGKMPQLEPALMFTTQKIRAEYAPEKYRLRSFDKKSIAPGASHTFTFNLTAEEMMFYNINNERVLSGGPVDITINAFNKNSVIKSIYLHEA</sequence>
<gene>
    <name evidence="8" type="ORF">AYI70_g1866</name>
</gene>
<dbReference type="Pfam" id="PF01915">
    <property type="entry name" value="Glyco_hydro_3_C"/>
    <property type="match status" value="1"/>
</dbReference>
<keyword evidence="5" id="KW-0378">Hydrolase</keyword>
<keyword evidence="4" id="KW-0732">Signal</keyword>
<dbReference type="PANTHER" id="PTHR30620">
    <property type="entry name" value="PERIPLASMIC BETA-GLUCOSIDASE-RELATED"/>
    <property type="match status" value="1"/>
</dbReference>
<dbReference type="Proteomes" id="UP000187283">
    <property type="component" value="Unassembled WGS sequence"/>
</dbReference>
<keyword evidence="9" id="KW-1185">Reference proteome</keyword>
<dbReference type="Gene3D" id="3.40.50.1700">
    <property type="entry name" value="Glycoside hydrolase family 3 C-terminal domain"/>
    <property type="match status" value="1"/>
</dbReference>
<dbReference type="OrthoDB" id="416222at2759"/>
<dbReference type="SMART" id="SM01217">
    <property type="entry name" value="Fn3_like"/>
    <property type="match status" value="1"/>
</dbReference>
<organism evidence="8 9">
    <name type="scientific">Smittium culicis</name>
    <dbReference type="NCBI Taxonomy" id="133412"/>
    <lineage>
        <taxon>Eukaryota</taxon>
        <taxon>Fungi</taxon>
        <taxon>Fungi incertae sedis</taxon>
        <taxon>Zoopagomycota</taxon>
        <taxon>Kickxellomycotina</taxon>
        <taxon>Harpellomycetes</taxon>
        <taxon>Harpellales</taxon>
        <taxon>Legeriomycetaceae</taxon>
        <taxon>Smittium</taxon>
    </lineage>
</organism>
<dbReference type="EMBL" id="LSSN01000422">
    <property type="protein sequence ID" value="OMJ24029.1"/>
    <property type="molecule type" value="Genomic_DNA"/>
</dbReference>
<dbReference type="GO" id="GO:0009251">
    <property type="term" value="P:glucan catabolic process"/>
    <property type="evidence" value="ECO:0007669"/>
    <property type="project" value="TreeGrafter"/>
</dbReference>
<comment type="similarity">
    <text evidence="2">Belongs to the glycosyl hydrolase 3 family.</text>
</comment>
<evidence type="ECO:0000256" key="2">
    <source>
        <dbReference type="ARBA" id="ARBA00005336"/>
    </source>
</evidence>
<dbReference type="SUPFAM" id="SSF52279">
    <property type="entry name" value="Beta-D-glucan exohydrolase, C-terminal domain"/>
    <property type="match status" value="1"/>
</dbReference>
<dbReference type="Gene3D" id="3.20.20.300">
    <property type="entry name" value="Glycoside hydrolase, family 3, N-terminal domain"/>
    <property type="match status" value="1"/>
</dbReference>
<evidence type="ECO:0000256" key="4">
    <source>
        <dbReference type="ARBA" id="ARBA00022729"/>
    </source>
</evidence>
<comment type="catalytic activity">
    <reaction evidence="1">
        <text>Hydrolysis of terminal, non-reducing beta-D-glucosyl residues with release of beta-D-glucose.</text>
        <dbReference type="EC" id="3.2.1.21"/>
    </reaction>
</comment>
<reference evidence="8 9" key="1">
    <citation type="submission" date="2017-01" db="EMBL/GenBank/DDBJ databases">
        <authorList>
            <person name="Mah S.A."/>
            <person name="Swanson W.J."/>
            <person name="Moy G.W."/>
            <person name="Vacquier V.D."/>
        </authorList>
    </citation>
    <scope>NUCLEOTIDE SEQUENCE [LARGE SCALE GENOMIC DNA]</scope>
    <source>
        <strain evidence="8 9">GSMNP</strain>
    </source>
</reference>
<feature type="domain" description="Fibronectin type III-like" evidence="7">
    <location>
        <begin position="731"/>
        <end position="801"/>
    </location>
</feature>
<protein>
    <recommendedName>
        <fullName evidence="3">beta-glucosidase</fullName>
        <ecNumber evidence="3">3.2.1.21</ecNumber>
    </recommendedName>
</protein>
<dbReference type="Pfam" id="PF14310">
    <property type="entry name" value="Fn3-like"/>
    <property type="match status" value="1"/>
</dbReference>
<comment type="caution">
    <text evidence="8">The sequence shown here is derived from an EMBL/GenBank/DDBJ whole genome shotgun (WGS) entry which is preliminary data.</text>
</comment>
<evidence type="ECO:0000256" key="5">
    <source>
        <dbReference type="ARBA" id="ARBA00022801"/>
    </source>
</evidence>
<evidence type="ECO:0000256" key="3">
    <source>
        <dbReference type="ARBA" id="ARBA00012744"/>
    </source>
</evidence>
<dbReference type="PANTHER" id="PTHR30620:SF16">
    <property type="entry name" value="LYSOSOMAL BETA GLUCOSIDASE"/>
    <property type="match status" value="1"/>
</dbReference>
<dbReference type="Gene3D" id="2.60.40.10">
    <property type="entry name" value="Immunoglobulins"/>
    <property type="match status" value="1"/>
</dbReference>
<dbReference type="InterPro" id="IPR017853">
    <property type="entry name" value="GH"/>
</dbReference>
<dbReference type="InterPro" id="IPR036962">
    <property type="entry name" value="Glyco_hydro_3_N_sf"/>
</dbReference>
<dbReference type="STRING" id="133412.A0A1R1YAR3"/>
<evidence type="ECO:0000313" key="9">
    <source>
        <dbReference type="Proteomes" id="UP000187283"/>
    </source>
</evidence>
<evidence type="ECO:0000256" key="6">
    <source>
        <dbReference type="ARBA" id="ARBA00023295"/>
    </source>
</evidence>
<dbReference type="InterPro" id="IPR002772">
    <property type="entry name" value="Glyco_hydro_3_C"/>
</dbReference>
<dbReference type="InterPro" id="IPR013783">
    <property type="entry name" value="Ig-like_fold"/>
</dbReference>